<protein>
    <recommendedName>
        <fullName evidence="4">Protein JTB</fullName>
    </recommendedName>
</protein>
<dbReference type="EMBL" id="CATNWA010013381">
    <property type="protein sequence ID" value="CAI9565046.1"/>
    <property type="molecule type" value="Genomic_DNA"/>
</dbReference>
<proteinExistence type="predicted"/>
<keyword evidence="1" id="KW-1133">Transmembrane helix</keyword>
<reference evidence="2" key="1">
    <citation type="submission" date="2023-05" db="EMBL/GenBank/DDBJ databases">
        <authorList>
            <person name="Stuckert A."/>
        </authorList>
    </citation>
    <scope>NUCLEOTIDE SEQUENCE</scope>
</reference>
<feature type="transmembrane region" description="Helical" evidence="1">
    <location>
        <begin position="70"/>
        <end position="91"/>
    </location>
</feature>
<keyword evidence="1" id="KW-0812">Transmembrane</keyword>
<keyword evidence="3" id="KW-1185">Reference proteome</keyword>
<evidence type="ECO:0000313" key="3">
    <source>
        <dbReference type="Proteomes" id="UP001162483"/>
    </source>
</evidence>
<accession>A0ABN9CXU7</accession>
<evidence type="ECO:0008006" key="4">
    <source>
        <dbReference type="Google" id="ProtNLM"/>
    </source>
</evidence>
<name>A0ABN9CXU7_9NEOB</name>
<keyword evidence="1" id="KW-0472">Membrane</keyword>
<dbReference type="PANTHER" id="PTHR13041:SF3">
    <property type="entry name" value="PROTEIN JTB"/>
    <property type="match status" value="1"/>
</dbReference>
<dbReference type="PANTHER" id="PTHR13041">
    <property type="entry name" value="JTB PROTEIN-RELATED"/>
    <property type="match status" value="1"/>
</dbReference>
<organism evidence="2 3">
    <name type="scientific">Staurois parvus</name>
    <dbReference type="NCBI Taxonomy" id="386267"/>
    <lineage>
        <taxon>Eukaryota</taxon>
        <taxon>Metazoa</taxon>
        <taxon>Chordata</taxon>
        <taxon>Craniata</taxon>
        <taxon>Vertebrata</taxon>
        <taxon>Euteleostomi</taxon>
        <taxon>Amphibia</taxon>
        <taxon>Batrachia</taxon>
        <taxon>Anura</taxon>
        <taxon>Neobatrachia</taxon>
        <taxon>Ranoidea</taxon>
        <taxon>Ranidae</taxon>
        <taxon>Staurois</taxon>
    </lineage>
</organism>
<sequence length="111" mass="12651">MLCVAEFPAVTPCWKTEEFTVSKDCYNCNQFETKTVGQCGVTGFIEQVSCSPSMKVEYKSCRSVAMEKTVFWEFVGIMMVAAVVMSLVVVFRQRTLDRRALEKVRKQIESI</sequence>
<dbReference type="Pfam" id="PF05439">
    <property type="entry name" value="JTB"/>
    <property type="match status" value="1"/>
</dbReference>
<gene>
    <name evidence="2" type="ORF">SPARVUS_LOCUS6017355</name>
</gene>
<comment type="caution">
    <text evidence="2">The sequence shown here is derived from an EMBL/GenBank/DDBJ whole genome shotgun (WGS) entry which is preliminary data.</text>
</comment>
<dbReference type="InterPro" id="IPR008657">
    <property type="entry name" value="JTB"/>
</dbReference>
<evidence type="ECO:0000256" key="1">
    <source>
        <dbReference type="SAM" id="Phobius"/>
    </source>
</evidence>
<dbReference type="Proteomes" id="UP001162483">
    <property type="component" value="Unassembled WGS sequence"/>
</dbReference>
<dbReference type="Gene3D" id="3.30.720.220">
    <property type="match status" value="1"/>
</dbReference>
<evidence type="ECO:0000313" key="2">
    <source>
        <dbReference type="EMBL" id="CAI9565046.1"/>
    </source>
</evidence>